<evidence type="ECO:0000313" key="2">
    <source>
        <dbReference type="Proteomes" id="UP000230170"/>
    </source>
</evidence>
<dbReference type="EMBL" id="MF974178">
    <property type="protein sequence ID" value="ATI15974.1"/>
    <property type="molecule type" value="Genomic_DNA"/>
</dbReference>
<protein>
    <submittedName>
        <fullName evidence="1">Uncharacterized protein</fullName>
    </submittedName>
</protein>
<name>A0A291LAR2_9CAUD</name>
<proteinExistence type="predicted"/>
<sequence>MGLAVMAADAPSFIVEIADSLGPRMASELVSTMFRQQHQAEGCTAFVL</sequence>
<accession>A0A291LAR2</accession>
<organism evidence="1 2">
    <name type="scientific">Pseudomonas phage YS35</name>
    <dbReference type="NCBI Taxonomy" id="2036050"/>
    <lineage>
        <taxon>Viruses</taxon>
        <taxon>Duplodnaviria</taxon>
        <taxon>Heunggongvirae</taxon>
        <taxon>Uroviricota</taxon>
        <taxon>Caudoviricetes</taxon>
        <taxon>Vandenendeviridae</taxon>
        <taxon>Skurskavirinae</taxon>
        <taxon>Pakpunavirus</taxon>
        <taxon>Pakpunavirus YS35</taxon>
    </lineage>
</organism>
<keyword evidence="2" id="KW-1185">Reference proteome</keyword>
<gene>
    <name evidence="1" type="ORF">Y35_GM000003</name>
</gene>
<reference evidence="1 2" key="1">
    <citation type="submission" date="2017-09" db="EMBL/GenBank/DDBJ databases">
        <title>Complete genome sequence of lytic bacteriophage YS35.</title>
        <authorList>
            <person name="Yu S."/>
            <person name="Huang H."/>
            <person name="Hao Y."/>
            <person name="Shi H."/>
            <person name="Sun Y."/>
        </authorList>
    </citation>
    <scope>NUCLEOTIDE SEQUENCE [LARGE SCALE GENOMIC DNA]</scope>
</reference>
<dbReference type="Proteomes" id="UP000230170">
    <property type="component" value="Segment"/>
</dbReference>
<evidence type="ECO:0000313" key="1">
    <source>
        <dbReference type="EMBL" id="ATI15974.1"/>
    </source>
</evidence>